<dbReference type="FunFam" id="3.30.559.70:FF:000004">
    <property type="entry name" value="Choline O-acetyltransferase"/>
    <property type="match status" value="1"/>
</dbReference>
<evidence type="ECO:0000256" key="1">
    <source>
        <dbReference type="ARBA" id="ARBA00005232"/>
    </source>
</evidence>
<evidence type="ECO:0000256" key="5">
    <source>
        <dbReference type="ARBA" id="ARBA00037088"/>
    </source>
</evidence>
<dbReference type="GO" id="GO:0045202">
    <property type="term" value="C:synapse"/>
    <property type="evidence" value="ECO:0007669"/>
    <property type="project" value="GOC"/>
</dbReference>
<comment type="catalytic activity">
    <reaction evidence="8">
        <text>choline + acetyl-CoA = acetylcholine + CoA</text>
        <dbReference type="Rhea" id="RHEA:18821"/>
        <dbReference type="ChEBI" id="CHEBI:15354"/>
        <dbReference type="ChEBI" id="CHEBI:15355"/>
        <dbReference type="ChEBI" id="CHEBI:57287"/>
        <dbReference type="ChEBI" id="CHEBI:57288"/>
        <dbReference type="EC" id="2.3.1.6"/>
    </reaction>
</comment>
<comment type="similarity">
    <text evidence="1 10">Belongs to the carnitine/choline acetyltransferase family.</text>
</comment>
<dbReference type="InterPro" id="IPR000542">
    <property type="entry name" value="Carn_acyl_trans"/>
</dbReference>
<dbReference type="KEGG" id="tng:GSTEN00016461G001"/>
<evidence type="ECO:0000256" key="2">
    <source>
        <dbReference type="ARBA" id="ARBA00022679"/>
    </source>
</evidence>
<dbReference type="PROSITE" id="PS00440">
    <property type="entry name" value="ACYLTRANSF_C_2"/>
    <property type="match status" value="1"/>
</dbReference>
<dbReference type="Gene3D" id="3.30.559.70">
    <property type="entry name" value="Choline/Carnitine o-acyltransferase, domain 2"/>
    <property type="match status" value="1"/>
</dbReference>
<dbReference type="InterPro" id="IPR039551">
    <property type="entry name" value="Cho/carn_acyl_trans"/>
</dbReference>
<evidence type="ECO:0000313" key="12">
    <source>
        <dbReference type="EMBL" id="CAF98666.1"/>
    </source>
</evidence>
<comment type="function">
    <text evidence="5">Catalyzes the reversible synthesis of acetylcholine (ACh) from acetyl CoA and choline at cholinergic synapses.</text>
</comment>
<evidence type="ECO:0000259" key="11">
    <source>
        <dbReference type="Pfam" id="PF00755"/>
    </source>
</evidence>
<evidence type="ECO:0000256" key="8">
    <source>
        <dbReference type="ARBA" id="ARBA00048143"/>
    </source>
</evidence>
<dbReference type="EMBL" id="CAAE01014563">
    <property type="protein sequence ID" value="CAF98666.1"/>
    <property type="molecule type" value="Genomic_DNA"/>
</dbReference>
<dbReference type="Gene3D" id="3.30.559.10">
    <property type="entry name" value="Chloramphenicol acetyltransferase-like domain"/>
    <property type="match status" value="2"/>
</dbReference>
<dbReference type="PANTHER" id="PTHR22589:SF14">
    <property type="entry name" value="CHOLINE O-ACETYLTRANSFERASE"/>
    <property type="match status" value="1"/>
</dbReference>
<evidence type="ECO:0000256" key="4">
    <source>
        <dbReference type="ARBA" id="ARBA00023315"/>
    </source>
</evidence>
<evidence type="ECO:0000256" key="9">
    <source>
        <dbReference type="PIRSR" id="PIRSR600542-1"/>
    </source>
</evidence>
<dbReference type="EC" id="2.3.1.6" evidence="6"/>
<dbReference type="SUPFAM" id="SSF52777">
    <property type="entry name" value="CoA-dependent acyltransferases"/>
    <property type="match status" value="2"/>
</dbReference>
<protein>
    <recommendedName>
        <fullName evidence="7">Choline O-acetyltransferase</fullName>
        <ecNumber evidence="6">2.3.1.6</ecNumber>
    </recommendedName>
</protein>
<dbReference type="GO" id="GO:0008292">
    <property type="term" value="P:acetylcholine biosynthetic process"/>
    <property type="evidence" value="ECO:0007669"/>
    <property type="project" value="TreeGrafter"/>
</dbReference>
<reference evidence="12" key="1">
    <citation type="journal article" date="2004" name="Nature">
        <title>Genome duplication in the teleost fish Tetraodon nigroviridis reveals the early vertebrate proto-karyotype.</title>
        <authorList>
            <person name="Jaillon O."/>
            <person name="Aury J.-M."/>
            <person name="Brunet F."/>
            <person name="Petit J.-L."/>
            <person name="Stange-Thomann N."/>
            <person name="Mauceli E."/>
            <person name="Bouneau L."/>
            <person name="Fischer C."/>
            <person name="Ozouf-Costaz C."/>
            <person name="Bernot A."/>
            <person name="Nicaud S."/>
            <person name="Jaffe D."/>
            <person name="Fisher S."/>
            <person name="Lutfalla G."/>
            <person name="Dossat C."/>
            <person name="Segurens B."/>
            <person name="Dasilva C."/>
            <person name="Salanoubat M."/>
            <person name="Levy M."/>
            <person name="Boudet N."/>
            <person name="Castellano S."/>
            <person name="Anthouard V."/>
            <person name="Jubin C."/>
            <person name="Castelli V."/>
            <person name="Katinka M."/>
            <person name="Vacherie B."/>
            <person name="Biemont C."/>
            <person name="Skalli Z."/>
            <person name="Cattolico L."/>
            <person name="Poulain J."/>
            <person name="De Berardinis V."/>
            <person name="Cruaud C."/>
            <person name="Duprat S."/>
            <person name="Brottier P."/>
            <person name="Coutanceau J.-P."/>
            <person name="Gouzy J."/>
            <person name="Parra G."/>
            <person name="Lardier G."/>
            <person name="Chapple C."/>
            <person name="McKernan K.J."/>
            <person name="McEwan P."/>
            <person name="Bosak S."/>
            <person name="Kellis M."/>
            <person name="Volff J.-N."/>
            <person name="Guigo R."/>
            <person name="Zody M.C."/>
            <person name="Mesirov J."/>
            <person name="Lindblad-Toh K."/>
            <person name="Birren B."/>
            <person name="Nusbaum C."/>
            <person name="Kahn D."/>
            <person name="Robinson-Rechavi M."/>
            <person name="Laudet V."/>
            <person name="Schachter V."/>
            <person name="Quetier F."/>
            <person name="Saurin W."/>
            <person name="Scarpelli C."/>
            <person name="Wincker P."/>
            <person name="Lander E.S."/>
            <person name="Weissenbach J."/>
            <person name="Roest Crollius H."/>
        </authorList>
    </citation>
    <scope>NUCLEOTIDE SEQUENCE [LARGE SCALE GENOMIC DNA]</scope>
</reference>
<organism evidence="12">
    <name type="scientific">Tetraodon nigroviridis</name>
    <name type="common">Spotted green pufferfish</name>
    <name type="synonym">Chelonodon nigroviridis</name>
    <dbReference type="NCBI Taxonomy" id="99883"/>
    <lineage>
        <taxon>Eukaryota</taxon>
        <taxon>Metazoa</taxon>
        <taxon>Chordata</taxon>
        <taxon>Craniata</taxon>
        <taxon>Vertebrata</taxon>
        <taxon>Euteleostomi</taxon>
        <taxon>Actinopterygii</taxon>
        <taxon>Neopterygii</taxon>
        <taxon>Teleostei</taxon>
        <taxon>Neoteleostei</taxon>
        <taxon>Acanthomorphata</taxon>
        <taxon>Eupercaria</taxon>
        <taxon>Tetraodontiformes</taxon>
        <taxon>Tetradontoidea</taxon>
        <taxon>Tetraodontidae</taxon>
        <taxon>Tetraodon</taxon>
    </lineage>
</organism>
<dbReference type="GO" id="GO:0005737">
    <property type="term" value="C:cytoplasm"/>
    <property type="evidence" value="ECO:0007669"/>
    <property type="project" value="TreeGrafter"/>
</dbReference>
<keyword evidence="4 10" id="KW-0012">Acyltransferase</keyword>
<evidence type="ECO:0000256" key="7">
    <source>
        <dbReference type="ARBA" id="ARBA00040495"/>
    </source>
</evidence>
<evidence type="ECO:0000256" key="6">
    <source>
        <dbReference type="ARBA" id="ARBA00039091"/>
    </source>
</evidence>
<keyword evidence="2 10" id="KW-0808">Transferase</keyword>
<feature type="domain" description="Choline/carnitine acyltransferase" evidence="11">
    <location>
        <begin position="1"/>
        <end position="412"/>
    </location>
</feature>
<dbReference type="AlphaFoldDB" id="Q4SL16"/>
<name>Q4SL16_TETNG</name>
<accession>Q4SL16</accession>
<reference evidence="12" key="2">
    <citation type="submission" date="2004-02" db="EMBL/GenBank/DDBJ databases">
        <authorList>
            <consortium name="Genoscope"/>
            <consortium name="Whitehead Institute Centre for Genome Research"/>
        </authorList>
    </citation>
    <scope>NUCLEOTIDE SEQUENCE</scope>
</reference>
<gene>
    <name evidence="12" type="ORF">GSTENG00016461001</name>
</gene>
<dbReference type="PANTHER" id="PTHR22589">
    <property type="entry name" value="CARNITINE O-ACYLTRANSFERASE"/>
    <property type="match status" value="1"/>
</dbReference>
<sequence length="548" mass="61622">MNNRLALPVNSSPVMVFPQQNFRAPIDSLRFAAHLISGVLEYKTLLDARALPVDYARGQLAGTAMCMEQYYRLFTTYRLPGPERDTLVVQESSVMPEPEHIIVACKNQFFVLDVVINFRRLNERDLLTQLSKITKMADSEEDQHLPVGLLTSDGRTEWANARSVLMRESTNRDSLDMIERCLCLVCLDDASGADLSETRRAMLMLHGGGPAKNGGNRWYDKPMQFVIGADGCCGVVCEHSPFEGIVLVQCTEYLLKYMIGSPSKLVRAASVSELPAPRRLRWKCTPEVHKLIASSADRVQRLVDNLDINVYKFHNYGKEFIKKQKMSPDAYIQVALQLAYYRCHGRPVSTYESASIRRFQEGRVDNIRSATPEALAFVKAMTDGNLTTKDTEKMEMLRAAIAAQTKYTILVMCSELIHFSCITEGNPVLYIRLLSFFQAITGMAIDNHLLGLREIAQELKMEKPEMFRDEAYLISNQFILSTSQVPTSVDMFCCYGPVLPNGYGACYNPQSDYIIFSVSSFHSSPQTCSTKFVKSLAQGLLDMQGLCK</sequence>
<feature type="active site" description="Proton acceptor" evidence="9">
    <location>
        <position position="239"/>
    </location>
</feature>
<dbReference type="Pfam" id="PF00755">
    <property type="entry name" value="Carn_acyltransf"/>
    <property type="match status" value="2"/>
</dbReference>
<feature type="non-terminal residue" evidence="12">
    <location>
        <position position="548"/>
    </location>
</feature>
<feature type="domain" description="Choline/carnitine acyltransferase" evidence="11">
    <location>
        <begin position="438"/>
        <end position="537"/>
    </location>
</feature>
<evidence type="ECO:0000256" key="10">
    <source>
        <dbReference type="RuleBase" id="RU003801"/>
    </source>
</evidence>
<dbReference type="InterPro" id="IPR023213">
    <property type="entry name" value="CAT-like_dom_sf"/>
</dbReference>
<dbReference type="GO" id="GO:0004102">
    <property type="term" value="F:choline O-acetyltransferase activity"/>
    <property type="evidence" value="ECO:0007669"/>
    <property type="project" value="UniProtKB-EC"/>
</dbReference>
<dbReference type="GO" id="GO:0007274">
    <property type="term" value="P:neuromuscular synaptic transmission"/>
    <property type="evidence" value="ECO:0007669"/>
    <property type="project" value="TreeGrafter"/>
</dbReference>
<dbReference type="OrthoDB" id="240216at2759"/>
<comment type="caution">
    <text evidence="12">The sequence shown here is derived from an EMBL/GenBank/DDBJ whole genome shotgun (WGS) entry which is preliminary data.</text>
</comment>
<evidence type="ECO:0000256" key="3">
    <source>
        <dbReference type="ARBA" id="ARBA00022979"/>
    </source>
</evidence>
<dbReference type="InterPro" id="IPR042231">
    <property type="entry name" value="Cho/carn_acyl_trans_2"/>
</dbReference>
<dbReference type="GO" id="GO:0043005">
    <property type="term" value="C:neuron projection"/>
    <property type="evidence" value="ECO:0007669"/>
    <property type="project" value="TreeGrafter"/>
</dbReference>
<keyword evidence="3" id="KW-0530">Neurotransmitter biosynthesis</keyword>
<proteinExistence type="inferred from homology"/>